<dbReference type="GO" id="GO:0008270">
    <property type="term" value="F:zinc ion binding"/>
    <property type="evidence" value="ECO:0007669"/>
    <property type="project" value="InterPro"/>
</dbReference>
<gene>
    <name evidence="2" type="ORF">H9Y05_12875</name>
</gene>
<dbReference type="RefSeq" id="WP_216714522.1">
    <property type="nucleotide sequence ID" value="NZ_JACVEL010000009.1"/>
</dbReference>
<organism evidence="2 3">
    <name type="scientific">Taishania pollutisoli</name>
    <dbReference type="NCBI Taxonomy" id="2766479"/>
    <lineage>
        <taxon>Bacteria</taxon>
        <taxon>Pseudomonadati</taxon>
        <taxon>Bacteroidota</taxon>
        <taxon>Flavobacteriia</taxon>
        <taxon>Flavobacteriales</taxon>
        <taxon>Crocinitomicaceae</taxon>
        <taxon>Taishania</taxon>
    </lineage>
</organism>
<protein>
    <submittedName>
        <fullName evidence="2">HNH endonuclease</fullName>
    </submittedName>
</protein>
<keyword evidence="2" id="KW-0540">Nuclease</keyword>
<keyword evidence="2" id="KW-0378">Hydrolase</keyword>
<keyword evidence="2" id="KW-0255">Endonuclease</keyword>
<proteinExistence type="predicted"/>
<evidence type="ECO:0000313" key="3">
    <source>
        <dbReference type="Proteomes" id="UP000652681"/>
    </source>
</evidence>
<comment type="caution">
    <text evidence="2">The sequence shown here is derived from an EMBL/GenBank/DDBJ whole genome shotgun (WGS) entry which is preliminary data.</text>
</comment>
<dbReference type="Proteomes" id="UP000652681">
    <property type="component" value="Unassembled WGS sequence"/>
</dbReference>
<reference evidence="2" key="1">
    <citation type="submission" date="2020-09" db="EMBL/GenBank/DDBJ databases">
        <title>Taishania pollutisoli gen. nov., sp. nov., Isolated from Tetrabromobisphenol A-Contaminated Soil.</title>
        <authorList>
            <person name="Chen Q."/>
        </authorList>
    </citation>
    <scope>NUCLEOTIDE SEQUENCE</scope>
    <source>
        <strain evidence="2">CZZ-1</strain>
    </source>
</reference>
<dbReference type="InterPro" id="IPR002711">
    <property type="entry name" value="HNH"/>
</dbReference>
<evidence type="ECO:0000313" key="2">
    <source>
        <dbReference type="EMBL" id="MBC9813364.1"/>
    </source>
</evidence>
<dbReference type="AlphaFoldDB" id="A0A8J6PKN7"/>
<dbReference type="EMBL" id="JACVEL010000009">
    <property type="protein sequence ID" value="MBC9813364.1"/>
    <property type="molecule type" value="Genomic_DNA"/>
</dbReference>
<sequence length="251" mass="29211">MRNPKWHRDEIILALDLYFDSNRGTIEARNPNIIRLSEILNQLPIFSNKPDRERFRNPNGVGLKLSNFLAIDPSYQGKGMNAYSKLDKEVFDEFFNDRQKLINIASEIKNIIKDDNLRQSLYKIEDDENTETDEVKEGQVLYKLHKHRERNKQIVVSKKKSVWNATGKLACEVCGFDFYQTYGDLGWDFIECHHKKPLSEYQAGDKTKIEDLAVVCANCHRMLHRKIGVLTVEQLKKKIKIYQSPHSGGKL</sequence>
<feature type="domain" description="HNH" evidence="1">
    <location>
        <begin position="171"/>
        <end position="225"/>
    </location>
</feature>
<accession>A0A8J6PKN7</accession>
<name>A0A8J6PKN7_9FLAO</name>
<dbReference type="Pfam" id="PF01844">
    <property type="entry name" value="HNH"/>
    <property type="match status" value="1"/>
</dbReference>
<evidence type="ECO:0000259" key="1">
    <source>
        <dbReference type="Pfam" id="PF01844"/>
    </source>
</evidence>
<keyword evidence="3" id="KW-1185">Reference proteome</keyword>
<dbReference type="GO" id="GO:0003676">
    <property type="term" value="F:nucleic acid binding"/>
    <property type="evidence" value="ECO:0007669"/>
    <property type="project" value="InterPro"/>
</dbReference>
<dbReference type="GO" id="GO:0004519">
    <property type="term" value="F:endonuclease activity"/>
    <property type="evidence" value="ECO:0007669"/>
    <property type="project" value="UniProtKB-KW"/>
</dbReference>